<evidence type="ECO:0000313" key="14">
    <source>
        <dbReference type="Proteomes" id="UP000789390"/>
    </source>
</evidence>
<feature type="compositionally biased region" description="Basic residues" evidence="9">
    <location>
        <begin position="863"/>
        <end position="876"/>
    </location>
</feature>
<dbReference type="PANTHER" id="PTHR10865:SF29">
    <property type="entry name" value="METASTASIS ASSOCIATED 1-LIKE, ISOFORM D"/>
    <property type="match status" value="1"/>
</dbReference>
<keyword evidence="14" id="KW-1185">Reference proteome</keyword>
<dbReference type="SMART" id="SM01189">
    <property type="entry name" value="ELM2"/>
    <property type="match status" value="1"/>
</dbReference>
<gene>
    <name evidence="13" type="ORF">DGAL_LOCUS16773</name>
</gene>
<dbReference type="FunFam" id="1.10.10.60:FF:000012">
    <property type="entry name" value="Metastasis-associated 1 family, member 3"/>
    <property type="match status" value="1"/>
</dbReference>
<name>A0A8J2WPZ3_9CRUS</name>
<proteinExistence type="inferred from homology"/>
<feature type="domain" description="BAH" evidence="10">
    <location>
        <begin position="4"/>
        <end position="224"/>
    </location>
</feature>
<evidence type="ECO:0000256" key="3">
    <source>
        <dbReference type="ARBA" id="ARBA00022723"/>
    </source>
</evidence>
<feature type="compositionally biased region" description="Basic and acidic residues" evidence="9">
    <location>
        <begin position="675"/>
        <end position="685"/>
    </location>
</feature>
<dbReference type="OrthoDB" id="2193595at2759"/>
<dbReference type="InterPro" id="IPR035170">
    <property type="entry name" value="MTA1_R1"/>
</dbReference>
<dbReference type="InterPro" id="IPR017884">
    <property type="entry name" value="SANT_dom"/>
</dbReference>
<dbReference type="SMART" id="SM00717">
    <property type="entry name" value="SANT"/>
    <property type="match status" value="1"/>
</dbReference>
<feature type="region of interest" description="Disordered" evidence="9">
    <location>
        <begin position="67"/>
        <end position="133"/>
    </location>
</feature>
<dbReference type="Pfam" id="PF01448">
    <property type="entry name" value="ELM2"/>
    <property type="match status" value="1"/>
</dbReference>
<feature type="compositionally biased region" description="Basic and acidic residues" evidence="9">
    <location>
        <begin position="106"/>
        <end position="133"/>
    </location>
</feature>
<evidence type="ECO:0000256" key="5">
    <source>
        <dbReference type="ARBA" id="ARBA00022833"/>
    </source>
</evidence>
<feature type="compositionally biased region" description="Low complexity" evidence="9">
    <location>
        <begin position="68"/>
        <end position="77"/>
    </location>
</feature>
<keyword evidence="4" id="KW-0863">Zinc-finger</keyword>
<dbReference type="PANTHER" id="PTHR10865">
    <property type="entry name" value="METASTASIS-ASSOCIATED PROTEIN AND MESODERM INDUCTION EARLY RESPONSE PROTEIN"/>
    <property type="match status" value="1"/>
</dbReference>
<dbReference type="AlphaFoldDB" id="A0A8J2WPZ3"/>
<accession>A0A8J2WPZ3</accession>
<feature type="region of interest" description="Disordered" evidence="9">
    <location>
        <begin position="675"/>
        <end position="706"/>
    </location>
</feature>
<dbReference type="GO" id="GO:0043565">
    <property type="term" value="F:sequence-specific DNA binding"/>
    <property type="evidence" value="ECO:0007669"/>
    <property type="project" value="InterPro"/>
</dbReference>
<dbReference type="Pfam" id="PF17226">
    <property type="entry name" value="MTA_R1"/>
    <property type="match status" value="1"/>
</dbReference>
<evidence type="ECO:0000256" key="7">
    <source>
        <dbReference type="ARBA" id="ARBA00023242"/>
    </source>
</evidence>
<dbReference type="InterPro" id="IPR000949">
    <property type="entry name" value="ELM2_dom"/>
</dbReference>
<dbReference type="SMART" id="SM00439">
    <property type="entry name" value="BAH"/>
    <property type="match status" value="1"/>
</dbReference>
<comment type="similarity">
    <text evidence="8">Belongs to the metastasis-associated protein family.</text>
</comment>
<organism evidence="13 14">
    <name type="scientific">Daphnia galeata</name>
    <dbReference type="NCBI Taxonomy" id="27404"/>
    <lineage>
        <taxon>Eukaryota</taxon>
        <taxon>Metazoa</taxon>
        <taxon>Ecdysozoa</taxon>
        <taxon>Arthropoda</taxon>
        <taxon>Crustacea</taxon>
        <taxon>Branchiopoda</taxon>
        <taxon>Diplostraca</taxon>
        <taxon>Cladocera</taxon>
        <taxon>Anomopoda</taxon>
        <taxon>Daphniidae</taxon>
        <taxon>Daphnia</taxon>
    </lineage>
</organism>
<dbReference type="Gene3D" id="1.10.10.60">
    <property type="entry name" value="Homeodomain-like"/>
    <property type="match status" value="1"/>
</dbReference>
<evidence type="ECO:0000259" key="12">
    <source>
        <dbReference type="PROSITE" id="PS51293"/>
    </source>
</evidence>
<evidence type="ECO:0000256" key="2">
    <source>
        <dbReference type="ARBA" id="ARBA00022553"/>
    </source>
</evidence>
<feature type="region of interest" description="Disordered" evidence="9">
    <location>
        <begin position="504"/>
        <end position="531"/>
    </location>
</feature>
<dbReference type="GO" id="GO:0008270">
    <property type="term" value="F:zinc ion binding"/>
    <property type="evidence" value="ECO:0007669"/>
    <property type="project" value="UniProtKB-KW"/>
</dbReference>
<protein>
    <recommendedName>
        <fullName evidence="15">Metastasis-associated protein MTA1</fullName>
    </recommendedName>
</protein>
<dbReference type="InterPro" id="IPR009057">
    <property type="entry name" value="Homeodomain-like_sf"/>
</dbReference>
<keyword evidence="6" id="KW-0238">DNA-binding</keyword>
<dbReference type="InterPro" id="IPR001025">
    <property type="entry name" value="BAH_dom"/>
</dbReference>
<dbReference type="InterPro" id="IPR040138">
    <property type="entry name" value="MIER/MTA"/>
</dbReference>
<evidence type="ECO:0000256" key="4">
    <source>
        <dbReference type="ARBA" id="ARBA00022771"/>
    </source>
</evidence>
<dbReference type="PROSITE" id="PS51038">
    <property type="entry name" value="BAH"/>
    <property type="match status" value="1"/>
</dbReference>
<feature type="domain" description="ELM2" evidence="11">
    <location>
        <begin position="225"/>
        <end position="336"/>
    </location>
</feature>
<dbReference type="GO" id="GO:0042826">
    <property type="term" value="F:histone deacetylase binding"/>
    <property type="evidence" value="ECO:0007669"/>
    <property type="project" value="TreeGrafter"/>
</dbReference>
<evidence type="ECO:0008006" key="15">
    <source>
        <dbReference type="Google" id="ProtNLM"/>
    </source>
</evidence>
<dbReference type="CDD" id="cd11661">
    <property type="entry name" value="SANT_MTA3_like"/>
    <property type="match status" value="1"/>
</dbReference>
<comment type="caution">
    <text evidence="13">The sequence shown here is derived from an EMBL/GenBank/DDBJ whole genome shotgun (WGS) entry which is preliminary data.</text>
</comment>
<sequence>MTTNMYRVGDYVYFETTPSMPYQIRRIEELNKTSSGNVEAKVMCYFRRRDIPATLLSLADKHQEFVDGGVNENNGNGTAKTDPTSSPAKAVASPTSNADGVATDTDPVKMEIETDGDTSSKKEEEKTASLNEIKTEKEKEVIEKVEDKDPVDEEMNLKQKNQLNQRELFLSKQVEILPATNIRGKCSVTLLNETESFSSYIDKEDAFFYTLVYDPVQRTLLADRGEIRVGSRFQAEITPLMKEGATDGRNMEELEVLTWTPEHGLSDREIDQFLVVARSVGTFARALDCSSSVKQPSLHMSAAAASRDITLFHAMDALHQSEYDLGKAMCALVPPTGPILCRDQMEEWSASEANLFEEAMEKYGKDFNDVRQDFLSWKVPSSLIEYYYLWKTTDRYVQQKRVKAVEAESKLKQVYIPTYNKPHPSAIGPPLPQSSKNGAHQIEIGLGPGKFCECCAVATSVQWYAWSPNNTASSAIPPQSRLCQSCWSYWKKYGDLTVSSKAALPASSDEDSKNLSGGPEALTSRPHRCTTQGCGKTRTAFYLAVTPTTRLARRFSAHLLRPRHAARFPFLPISAAAIRQDFQMRMARKSPAEVQSWMLRAQKPLAPIRPPKRIRVADLTFRLARGQIQPTTATWLILPDRSLPKPKLTREAFPKPPKAADGSLIYDKIVLPQRDGDRLKRRPDDSPLEGPPFKRSARESPSNVSPLSVLAPLSGLAMGMSGSPTPMSASPFLPNLSSISSLPISSLRPNIPSELYVSALTNSSGLAPLLPGIKGTPSPSSAISPTVKPSLLPSAPQSLTAPNLLAGRGARSHGSRGGLHGHSGGRIKQLPTWMDAPDDLFFHSTQVTKKLRRQLATQELRRAARKPWRPLTPRKA</sequence>
<dbReference type="GO" id="GO:0016581">
    <property type="term" value="C:NuRD complex"/>
    <property type="evidence" value="ECO:0007669"/>
    <property type="project" value="TreeGrafter"/>
</dbReference>
<dbReference type="Gene3D" id="2.30.30.490">
    <property type="match status" value="2"/>
</dbReference>
<keyword evidence="3" id="KW-0479">Metal-binding</keyword>
<keyword evidence="2" id="KW-0597">Phosphoprotein</keyword>
<feature type="region of interest" description="Disordered" evidence="9">
    <location>
        <begin position="856"/>
        <end position="876"/>
    </location>
</feature>
<feature type="compositionally biased region" description="Polar residues" evidence="9">
    <location>
        <begin position="78"/>
        <end position="98"/>
    </location>
</feature>
<keyword evidence="5" id="KW-0862">Zinc</keyword>
<dbReference type="Pfam" id="PF01426">
    <property type="entry name" value="BAH"/>
    <property type="match status" value="2"/>
</dbReference>
<evidence type="ECO:0000259" key="10">
    <source>
        <dbReference type="PROSITE" id="PS51038"/>
    </source>
</evidence>
<dbReference type="CDD" id="cd04709">
    <property type="entry name" value="BAH_MTA"/>
    <property type="match status" value="1"/>
</dbReference>
<evidence type="ECO:0000259" key="11">
    <source>
        <dbReference type="PROSITE" id="PS51156"/>
    </source>
</evidence>
<dbReference type="Proteomes" id="UP000789390">
    <property type="component" value="Unassembled WGS sequence"/>
</dbReference>
<evidence type="ECO:0000256" key="6">
    <source>
        <dbReference type="ARBA" id="ARBA00023125"/>
    </source>
</evidence>
<dbReference type="InterPro" id="IPR043151">
    <property type="entry name" value="BAH_sf"/>
</dbReference>
<feature type="domain" description="SANT" evidence="12">
    <location>
        <begin position="343"/>
        <end position="395"/>
    </location>
</feature>
<dbReference type="FunFam" id="4.10.1240.50:FF:000001">
    <property type="entry name" value="Metastasis-associated 1 family, member 3"/>
    <property type="match status" value="1"/>
</dbReference>
<dbReference type="SMART" id="SM00401">
    <property type="entry name" value="ZnF_GATA"/>
    <property type="match status" value="1"/>
</dbReference>
<comment type="subcellular location">
    <subcellularLocation>
        <location evidence="1">Nucleus</location>
    </subcellularLocation>
</comment>
<evidence type="ECO:0000256" key="9">
    <source>
        <dbReference type="SAM" id="MobiDB-lite"/>
    </source>
</evidence>
<dbReference type="GO" id="GO:0000122">
    <property type="term" value="P:negative regulation of transcription by RNA polymerase II"/>
    <property type="evidence" value="ECO:0007669"/>
    <property type="project" value="TreeGrafter"/>
</dbReference>
<dbReference type="PROSITE" id="PS51293">
    <property type="entry name" value="SANT"/>
    <property type="match status" value="1"/>
</dbReference>
<dbReference type="GO" id="GO:0003713">
    <property type="term" value="F:transcription coactivator activity"/>
    <property type="evidence" value="ECO:0007669"/>
    <property type="project" value="TreeGrafter"/>
</dbReference>
<evidence type="ECO:0000256" key="8">
    <source>
        <dbReference type="ARBA" id="ARBA00093454"/>
    </source>
</evidence>
<dbReference type="InterPro" id="IPR000679">
    <property type="entry name" value="Znf_GATA"/>
</dbReference>
<reference evidence="13" key="1">
    <citation type="submission" date="2021-11" db="EMBL/GenBank/DDBJ databases">
        <authorList>
            <person name="Schell T."/>
        </authorList>
    </citation>
    <scope>NUCLEOTIDE SEQUENCE</scope>
    <source>
        <strain evidence="13">M5</strain>
    </source>
</reference>
<dbReference type="InterPro" id="IPR001005">
    <property type="entry name" value="SANT/Myb"/>
</dbReference>
<dbReference type="PROSITE" id="PS51156">
    <property type="entry name" value="ELM2"/>
    <property type="match status" value="1"/>
</dbReference>
<evidence type="ECO:0000313" key="13">
    <source>
        <dbReference type="EMBL" id="CAH0112974.1"/>
    </source>
</evidence>
<evidence type="ECO:0000256" key="1">
    <source>
        <dbReference type="ARBA" id="ARBA00004123"/>
    </source>
</evidence>
<dbReference type="GO" id="GO:0003714">
    <property type="term" value="F:transcription corepressor activity"/>
    <property type="evidence" value="ECO:0007669"/>
    <property type="project" value="TreeGrafter"/>
</dbReference>
<dbReference type="GO" id="GO:0003682">
    <property type="term" value="F:chromatin binding"/>
    <property type="evidence" value="ECO:0007669"/>
    <property type="project" value="InterPro"/>
</dbReference>
<dbReference type="EMBL" id="CAKKLH010000335">
    <property type="protein sequence ID" value="CAH0112974.1"/>
    <property type="molecule type" value="Genomic_DNA"/>
</dbReference>
<dbReference type="Gene3D" id="4.10.1240.50">
    <property type="match status" value="1"/>
</dbReference>
<keyword evidence="7" id="KW-0539">Nucleus</keyword>
<dbReference type="SUPFAM" id="SSF46689">
    <property type="entry name" value="Homeodomain-like"/>
    <property type="match status" value="1"/>
</dbReference>
<feature type="region of interest" description="Disordered" evidence="9">
    <location>
        <begin position="647"/>
        <end position="666"/>
    </location>
</feature>